<keyword evidence="2" id="KW-0805">Transcription regulation</keyword>
<evidence type="ECO:0000256" key="1">
    <source>
        <dbReference type="ARBA" id="ARBA00004123"/>
    </source>
</evidence>
<dbReference type="PANTHER" id="PTHR31845:SF10">
    <property type="entry name" value="ZN(II)2CYS6 TRANSCRIPTION FACTOR (EUROFUNG)"/>
    <property type="match status" value="1"/>
</dbReference>
<dbReference type="InterPro" id="IPR051089">
    <property type="entry name" value="prtT"/>
</dbReference>
<dbReference type="InterPro" id="IPR036866">
    <property type="entry name" value="RibonucZ/Hydroxyglut_hydro"/>
</dbReference>
<dbReference type="SUPFAM" id="SSF56281">
    <property type="entry name" value="Metallo-hydrolase/oxidoreductase"/>
    <property type="match status" value="1"/>
</dbReference>
<dbReference type="PANTHER" id="PTHR31845">
    <property type="entry name" value="FINGER DOMAIN PROTEIN, PUTATIVE-RELATED"/>
    <property type="match status" value="1"/>
</dbReference>
<dbReference type="EMBL" id="JAAOAM010000137">
    <property type="protein sequence ID" value="KAF5544613.1"/>
    <property type="molecule type" value="Genomic_DNA"/>
</dbReference>
<feature type="coiled-coil region" evidence="6">
    <location>
        <begin position="600"/>
        <end position="627"/>
    </location>
</feature>
<dbReference type="Proteomes" id="UP000522262">
    <property type="component" value="Unassembled WGS sequence"/>
</dbReference>
<feature type="chain" id="PRO_5034232455" description="Metallo-beta-lactamase domain-containing protein" evidence="8">
    <location>
        <begin position="17"/>
        <end position="1197"/>
    </location>
</feature>
<comment type="caution">
    <text evidence="9">The sequence shown here is derived from an EMBL/GenBank/DDBJ whole genome shotgun (WGS) entry which is preliminary data.</text>
</comment>
<dbReference type="GO" id="GO:0000981">
    <property type="term" value="F:DNA-binding transcription factor activity, RNA polymerase II-specific"/>
    <property type="evidence" value="ECO:0007669"/>
    <property type="project" value="TreeGrafter"/>
</dbReference>
<evidence type="ECO:0000313" key="9">
    <source>
        <dbReference type="EMBL" id="KAF5544613.1"/>
    </source>
</evidence>
<dbReference type="AlphaFoldDB" id="A0A8H5MXT7"/>
<evidence type="ECO:0008006" key="11">
    <source>
        <dbReference type="Google" id="ProtNLM"/>
    </source>
</evidence>
<gene>
    <name evidence="9" type="ORF">FMEXI_6442</name>
</gene>
<dbReference type="CDD" id="cd12148">
    <property type="entry name" value="fungal_TF_MHR"/>
    <property type="match status" value="1"/>
</dbReference>
<sequence>MKLLALTFAMATFATSKTVPLHPPTADTFINQALAALGGEKAIAGIEGITYHSPNVYHSRSLMQSYNLDKADTAVAISGSQNVSFSYASDQLTQRIDRTFKPSEYWYWASARLDEFDYSLVVRGGKDGFACYVRGNNQIWLPANLTSGYVDAALAEFLVLQGNVFSPKLLLEMKAHEGIKATDVSINGIKTPAVFDPVLEITIIFDASSHLPHIVRTEENHMIYGPSTNDLYLSQYKVIEGIKFPHTFQTVYNSTTQKLDATLEEFIVEEITINPRFPKEYFNGLSEGKGFFPKEVPKKTEGLSHAHILEFSSNMLWSGSGSGISNNSVGSIKHKNIVPGLPNTHWLIVNDDFLGVKQFVIELEDHVIVGDAPPQWTKQVIEWIDKNIDKPIKYLWPTHHHRDHSGGAAEYVKIGAKLIVPEVAASYWSSIPGAELITFNETHPYIHSDSKHQAWFIWEEQATHSIDWSYAFITDKCPTNESGIAVIEADAWHPGMPDANNDKWEMREWLGQLDQDGLPESAYVLPTHGQISQVSGLLEHTDYVYAPKTIGDWKNGGALCKVLARVCVGTRYFIKFRPRLEKVLQRGLKFPGRDPTRKRRRRNETRIHELEQKLEEVKRAVATGGQRALCIPPTSEASITPASTQDSFSSIGHISTPSSNQSTSYQTISESPVNGDPVSRGIVEESLADELYTKFFTDLLPHYPLILPDAPLSWRTLQQDRPALFRAILATSSSSLRPELWTPLFRDAERYVMEEALIYGRKSIDLIQAALVLVTWSHPPDQFQHLNFGQFINVAAAIVIDLQSSNDERYQIPSSDPKVLYSKEYLETARAFSSCYFLCSGIAMSFRRPSTLHYGPWVQECIDILDSPASSHIGDRRLAAWIRLQRLAEESLAIARVGSDENSGATYSDPRTRFILQGCLESVKDWRRNLPAEVMTLTLDIHYHVILLNLYEPGLYQNHEFRDFRPPYAINTLLSTNALAPDTPEYVEARIESLSVARNLIQLFLQFSPETLQKVPVVVFTRLMYAVVMIIKLEVFDKPTIDRATVSEAGRISALDLISLVIEKLKLAADEGRFSIPTTFHAVLGRLQNRCIDSYWRLAMGQNEMNETIKPLMNLQVQESSKKKQDIPQEVHRGCPMPQQQVLGLDYLSQAQPTEYSLFLDLSMSLDNCFSDAAASAGVEVLWNNFFTEELLPPDRD</sequence>
<evidence type="ECO:0000256" key="7">
    <source>
        <dbReference type="SAM" id="MobiDB-lite"/>
    </source>
</evidence>
<comment type="subcellular location">
    <subcellularLocation>
        <location evidence="1">Nucleus</location>
    </subcellularLocation>
</comment>
<name>A0A8H5MXT7_9HYPO</name>
<dbReference type="GO" id="GO:0000976">
    <property type="term" value="F:transcription cis-regulatory region binding"/>
    <property type="evidence" value="ECO:0007669"/>
    <property type="project" value="TreeGrafter"/>
</dbReference>
<evidence type="ECO:0000256" key="8">
    <source>
        <dbReference type="SAM" id="SignalP"/>
    </source>
</evidence>
<dbReference type="Gene3D" id="3.60.15.10">
    <property type="entry name" value="Ribonuclease Z/Hydroxyacylglutathione hydrolase-like"/>
    <property type="match status" value="1"/>
</dbReference>
<keyword evidence="8" id="KW-0732">Signal</keyword>
<organism evidence="9 10">
    <name type="scientific">Fusarium mexicanum</name>
    <dbReference type="NCBI Taxonomy" id="751941"/>
    <lineage>
        <taxon>Eukaryota</taxon>
        <taxon>Fungi</taxon>
        <taxon>Dikarya</taxon>
        <taxon>Ascomycota</taxon>
        <taxon>Pezizomycotina</taxon>
        <taxon>Sordariomycetes</taxon>
        <taxon>Hypocreomycetidae</taxon>
        <taxon>Hypocreales</taxon>
        <taxon>Nectriaceae</taxon>
        <taxon>Fusarium</taxon>
        <taxon>Fusarium fujikuroi species complex</taxon>
    </lineage>
</organism>
<accession>A0A8H5MXT7</accession>
<evidence type="ECO:0000256" key="6">
    <source>
        <dbReference type="SAM" id="Coils"/>
    </source>
</evidence>
<dbReference type="GO" id="GO:0005634">
    <property type="term" value="C:nucleus"/>
    <property type="evidence" value="ECO:0007669"/>
    <property type="project" value="UniProtKB-SubCell"/>
</dbReference>
<reference evidence="9 10" key="1">
    <citation type="submission" date="2020-05" db="EMBL/GenBank/DDBJ databases">
        <title>Identification and distribution of gene clusters putatively required for synthesis of sphingolipid metabolism inhibitors in phylogenetically diverse species of the filamentous fungus Fusarium.</title>
        <authorList>
            <person name="Kim H.-S."/>
            <person name="Busman M."/>
            <person name="Brown D.W."/>
            <person name="Divon H."/>
            <person name="Uhlig S."/>
            <person name="Proctor R.H."/>
        </authorList>
    </citation>
    <scope>NUCLEOTIDE SEQUENCE [LARGE SCALE GENOMIC DNA]</scope>
    <source>
        <strain evidence="9 10">NRRL 53147</strain>
    </source>
</reference>
<proteinExistence type="predicted"/>
<evidence type="ECO:0000256" key="2">
    <source>
        <dbReference type="ARBA" id="ARBA00023015"/>
    </source>
</evidence>
<feature type="compositionally biased region" description="Polar residues" evidence="7">
    <location>
        <begin position="636"/>
        <end position="672"/>
    </location>
</feature>
<feature type="region of interest" description="Disordered" evidence="7">
    <location>
        <begin position="636"/>
        <end position="676"/>
    </location>
</feature>
<evidence type="ECO:0000256" key="4">
    <source>
        <dbReference type="ARBA" id="ARBA00023163"/>
    </source>
</evidence>
<keyword evidence="10" id="KW-1185">Reference proteome</keyword>
<keyword evidence="6" id="KW-0175">Coiled coil</keyword>
<evidence type="ECO:0000256" key="5">
    <source>
        <dbReference type="ARBA" id="ARBA00023242"/>
    </source>
</evidence>
<protein>
    <recommendedName>
        <fullName evidence="11">Metallo-beta-lactamase domain-containing protein</fullName>
    </recommendedName>
</protein>
<keyword evidence="4" id="KW-0804">Transcription</keyword>
<evidence type="ECO:0000313" key="10">
    <source>
        <dbReference type="Proteomes" id="UP000522262"/>
    </source>
</evidence>
<keyword evidence="3" id="KW-0238">DNA-binding</keyword>
<keyword evidence="5" id="KW-0539">Nucleus</keyword>
<feature type="signal peptide" evidence="8">
    <location>
        <begin position="1"/>
        <end position="16"/>
    </location>
</feature>
<evidence type="ECO:0000256" key="3">
    <source>
        <dbReference type="ARBA" id="ARBA00023125"/>
    </source>
</evidence>